<accession>A0ABZ1YSP8</accession>
<dbReference type="InterPro" id="IPR044855">
    <property type="entry name" value="CoA-Trfase_III_dom3_sf"/>
</dbReference>
<gene>
    <name evidence="2" type="ORF">OG563_45245</name>
</gene>
<name>A0ABZ1YSP8_9NOCA</name>
<dbReference type="GO" id="GO:0016740">
    <property type="term" value="F:transferase activity"/>
    <property type="evidence" value="ECO:0007669"/>
    <property type="project" value="UniProtKB-KW"/>
</dbReference>
<evidence type="ECO:0000313" key="3">
    <source>
        <dbReference type="Proteomes" id="UP001432062"/>
    </source>
</evidence>
<keyword evidence="3" id="KW-1185">Reference proteome</keyword>
<protein>
    <submittedName>
        <fullName evidence="2">CoA transferase</fullName>
    </submittedName>
</protein>
<dbReference type="SUPFAM" id="SSF89796">
    <property type="entry name" value="CoA-transferase family III (CaiB/BaiF)"/>
    <property type="match status" value="1"/>
</dbReference>
<dbReference type="RefSeq" id="WP_329409778.1">
    <property type="nucleotide sequence ID" value="NZ_CP109441.1"/>
</dbReference>
<organism evidence="2 3">
    <name type="scientific">Nocardia vinacea</name>
    <dbReference type="NCBI Taxonomy" id="96468"/>
    <lineage>
        <taxon>Bacteria</taxon>
        <taxon>Bacillati</taxon>
        <taxon>Actinomycetota</taxon>
        <taxon>Actinomycetes</taxon>
        <taxon>Mycobacteriales</taxon>
        <taxon>Nocardiaceae</taxon>
        <taxon>Nocardia</taxon>
    </lineage>
</organism>
<dbReference type="InterPro" id="IPR003673">
    <property type="entry name" value="CoA-Trfase_fam_III"/>
</dbReference>
<dbReference type="EMBL" id="CP109441">
    <property type="protein sequence ID" value="WUV46193.1"/>
    <property type="molecule type" value="Genomic_DNA"/>
</dbReference>
<proteinExistence type="predicted"/>
<dbReference type="Pfam" id="PF02515">
    <property type="entry name" value="CoA_transf_3"/>
    <property type="match status" value="1"/>
</dbReference>
<dbReference type="InterPro" id="IPR050483">
    <property type="entry name" value="CoA-transferase_III_domain"/>
</dbReference>
<dbReference type="Proteomes" id="UP001432062">
    <property type="component" value="Chromosome"/>
</dbReference>
<dbReference type="Gene3D" id="3.30.1540.10">
    <property type="entry name" value="formyl-coa transferase, domain 3"/>
    <property type="match status" value="1"/>
</dbReference>
<reference evidence="2" key="1">
    <citation type="submission" date="2022-10" db="EMBL/GenBank/DDBJ databases">
        <title>The complete genomes of actinobacterial strains from the NBC collection.</title>
        <authorList>
            <person name="Joergensen T.S."/>
            <person name="Alvarez Arevalo M."/>
            <person name="Sterndorff E.B."/>
            <person name="Faurdal D."/>
            <person name="Vuksanovic O."/>
            <person name="Mourched A.-S."/>
            <person name="Charusanti P."/>
            <person name="Shaw S."/>
            <person name="Blin K."/>
            <person name="Weber T."/>
        </authorList>
    </citation>
    <scope>NUCLEOTIDE SEQUENCE</scope>
    <source>
        <strain evidence="2">NBC_01482</strain>
    </source>
</reference>
<keyword evidence="1 2" id="KW-0808">Transferase</keyword>
<evidence type="ECO:0000256" key="1">
    <source>
        <dbReference type="ARBA" id="ARBA00022679"/>
    </source>
</evidence>
<sequence length="387" mass="42171">MRRPLEDITVVAVEQAVAAPFASRQLADLGARVIKIERPGGGDFARRYDQTVHGESSYFVWLNRGKESVELDVKDPADRRVLDAMIARADVFVQNLVPGAAERLGLDAETLRAARPELIHCSISGYGPDGPYRSKKAYDLLLQCETGLVMSTGTPEVPAKAGFSIADIATGMYAYSGILTALYDRARTGVGASLHVAMIDALGEWMSQPAYFSRYGDEPPRRTAAKHPSISPYGPFRTADGTVFLGIQNEREWTALCDVVLKRTDLIEDPRFATNTDRVTHDGELTVLLEQVFAAFGTDEVIELLEQAGIANARLRTPAEFTEHPQLAARDRWRPVDTPGGVMQAMLPPVVGGWEPAMGAVPRLGEHTAALRAEFASVEHVSKESPA</sequence>
<dbReference type="PANTHER" id="PTHR48207">
    <property type="entry name" value="SUCCINATE--HYDROXYMETHYLGLUTARATE COA-TRANSFERASE"/>
    <property type="match status" value="1"/>
</dbReference>
<dbReference type="PANTHER" id="PTHR48207:SF3">
    <property type="entry name" value="SUCCINATE--HYDROXYMETHYLGLUTARATE COA-TRANSFERASE"/>
    <property type="match status" value="1"/>
</dbReference>
<dbReference type="InterPro" id="IPR023606">
    <property type="entry name" value="CoA-Trfase_III_dom_1_sf"/>
</dbReference>
<dbReference type="Gene3D" id="3.40.50.10540">
    <property type="entry name" value="Crotonobetainyl-coa:carnitine coa-transferase, domain 1"/>
    <property type="match status" value="1"/>
</dbReference>
<evidence type="ECO:0000313" key="2">
    <source>
        <dbReference type="EMBL" id="WUV46193.1"/>
    </source>
</evidence>